<gene>
    <name evidence="8" type="ORF">SAMN04488108_3869</name>
</gene>
<keyword evidence="4" id="KW-0238">DNA-binding</keyword>
<dbReference type="PANTHER" id="PTHR43133">
    <property type="entry name" value="RNA POLYMERASE ECF-TYPE SIGMA FACTO"/>
    <property type="match status" value="1"/>
</dbReference>
<evidence type="ECO:0000259" key="7">
    <source>
        <dbReference type="Pfam" id="PF08281"/>
    </source>
</evidence>
<keyword evidence="3" id="KW-0731">Sigma factor</keyword>
<dbReference type="Pfam" id="PF08281">
    <property type="entry name" value="Sigma70_r4_2"/>
    <property type="match status" value="1"/>
</dbReference>
<sequence>MKFKEDSEYILAIKKGDRKAFGLLVQKHQSYAYTLALRILKNSEDAKEVAQDSFIKIFHNLHNFQEKSAFKTWLYKIVYHESLGKLRKNKRQFVSLEDFQEDNSREPDYQSGLELLEEKDRKNIIQIALNKLRPAESTILTLYYLDEQSIKEIEEITDFTESNIKILLHRGRKNLIKELNKTHHKETLRML</sequence>
<keyword evidence="9" id="KW-1185">Reference proteome</keyword>
<feature type="domain" description="RNA polymerase sigma factor 70 region 4 type 2" evidence="7">
    <location>
        <begin position="125"/>
        <end position="175"/>
    </location>
</feature>
<dbReference type="Proteomes" id="UP000184609">
    <property type="component" value="Unassembled WGS sequence"/>
</dbReference>
<dbReference type="CDD" id="cd06171">
    <property type="entry name" value="Sigma70_r4"/>
    <property type="match status" value="1"/>
</dbReference>
<evidence type="ECO:0000256" key="3">
    <source>
        <dbReference type="ARBA" id="ARBA00023082"/>
    </source>
</evidence>
<protein>
    <submittedName>
        <fullName evidence="8">RNA polymerase sigma-70 factor, ECF subfamily</fullName>
    </submittedName>
</protein>
<dbReference type="EMBL" id="FRXN01000006">
    <property type="protein sequence ID" value="SHO65110.1"/>
    <property type="molecule type" value="Genomic_DNA"/>
</dbReference>
<dbReference type="InterPro" id="IPR039425">
    <property type="entry name" value="RNA_pol_sigma-70-like"/>
</dbReference>
<evidence type="ECO:0000256" key="2">
    <source>
        <dbReference type="ARBA" id="ARBA00023015"/>
    </source>
</evidence>
<evidence type="ECO:0000256" key="4">
    <source>
        <dbReference type="ARBA" id="ARBA00023125"/>
    </source>
</evidence>
<reference evidence="9" key="1">
    <citation type="submission" date="2016-12" db="EMBL/GenBank/DDBJ databases">
        <authorList>
            <person name="Varghese N."/>
            <person name="Submissions S."/>
        </authorList>
    </citation>
    <scope>NUCLEOTIDE SEQUENCE [LARGE SCALE GENOMIC DNA]</scope>
    <source>
        <strain evidence="9">DSM 25035</strain>
    </source>
</reference>
<dbReference type="GO" id="GO:0016987">
    <property type="term" value="F:sigma factor activity"/>
    <property type="evidence" value="ECO:0007669"/>
    <property type="project" value="UniProtKB-KW"/>
</dbReference>
<dbReference type="OrthoDB" id="1027298at2"/>
<dbReference type="STRING" id="1073327.SAMN04488108_3869"/>
<dbReference type="InterPro" id="IPR007627">
    <property type="entry name" value="RNA_pol_sigma70_r2"/>
</dbReference>
<dbReference type="InterPro" id="IPR014284">
    <property type="entry name" value="RNA_pol_sigma-70_dom"/>
</dbReference>
<evidence type="ECO:0000256" key="1">
    <source>
        <dbReference type="ARBA" id="ARBA00010641"/>
    </source>
</evidence>
<evidence type="ECO:0000256" key="5">
    <source>
        <dbReference type="ARBA" id="ARBA00023163"/>
    </source>
</evidence>
<dbReference type="Gene3D" id="1.10.10.10">
    <property type="entry name" value="Winged helix-like DNA-binding domain superfamily/Winged helix DNA-binding domain"/>
    <property type="match status" value="1"/>
</dbReference>
<dbReference type="SUPFAM" id="SSF88946">
    <property type="entry name" value="Sigma2 domain of RNA polymerase sigma factors"/>
    <property type="match status" value="1"/>
</dbReference>
<accession>A0A1M7ZJM4</accession>
<dbReference type="GO" id="GO:0006352">
    <property type="term" value="P:DNA-templated transcription initiation"/>
    <property type="evidence" value="ECO:0007669"/>
    <property type="project" value="InterPro"/>
</dbReference>
<organism evidence="8 9">
    <name type="scientific">Algoriphagus zhangzhouensis</name>
    <dbReference type="NCBI Taxonomy" id="1073327"/>
    <lineage>
        <taxon>Bacteria</taxon>
        <taxon>Pseudomonadati</taxon>
        <taxon>Bacteroidota</taxon>
        <taxon>Cytophagia</taxon>
        <taxon>Cytophagales</taxon>
        <taxon>Cyclobacteriaceae</taxon>
        <taxon>Algoriphagus</taxon>
    </lineage>
</organism>
<feature type="domain" description="RNA polymerase sigma-70 region 2" evidence="6">
    <location>
        <begin position="24"/>
        <end position="91"/>
    </location>
</feature>
<dbReference type="PANTHER" id="PTHR43133:SF8">
    <property type="entry name" value="RNA POLYMERASE SIGMA FACTOR HI_1459-RELATED"/>
    <property type="match status" value="1"/>
</dbReference>
<keyword evidence="2" id="KW-0805">Transcription regulation</keyword>
<dbReference type="NCBIfam" id="TIGR02937">
    <property type="entry name" value="sigma70-ECF"/>
    <property type="match status" value="1"/>
</dbReference>
<dbReference type="SUPFAM" id="SSF88659">
    <property type="entry name" value="Sigma3 and sigma4 domains of RNA polymerase sigma factors"/>
    <property type="match status" value="1"/>
</dbReference>
<dbReference type="Gene3D" id="1.10.1740.10">
    <property type="match status" value="1"/>
</dbReference>
<dbReference type="InterPro" id="IPR013325">
    <property type="entry name" value="RNA_pol_sigma_r2"/>
</dbReference>
<dbReference type="InterPro" id="IPR013249">
    <property type="entry name" value="RNA_pol_sigma70_r4_t2"/>
</dbReference>
<dbReference type="Pfam" id="PF04542">
    <property type="entry name" value="Sigma70_r2"/>
    <property type="match status" value="1"/>
</dbReference>
<evidence type="ECO:0000259" key="6">
    <source>
        <dbReference type="Pfam" id="PF04542"/>
    </source>
</evidence>
<evidence type="ECO:0000313" key="8">
    <source>
        <dbReference type="EMBL" id="SHO65110.1"/>
    </source>
</evidence>
<proteinExistence type="inferred from homology"/>
<dbReference type="InterPro" id="IPR013324">
    <property type="entry name" value="RNA_pol_sigma_r3/r4-like"/>
</dbReference>
<evidence type="ECO:0000313" key="9">
    <source>
        <dbReference type="Proteomes" id="UP000184609"/>
    </source>
</evidence>
<dbReference type="InterPro" id="IPR036388">
    <property type="entry name" value="WH-like_DNA-bd_sf"/>
</dbReference>
<dbReference type="RefSeq" id="WP_073573458.1">
    <property type="nucleotide sequence ID" value="NZ_FRXN01000006.1"/>
</dbReference>
<comment type="similarity">
    <text evidence="1">Belongs to the sigma-70 factor family. ECF subfamily.</text>
</comment>
<dbReference type="GO" id="GO:0003677">
    <property type="term" value="F:DNA binding"/>
    <property type="evidence" value="ECO:0007669"/>
    <property type="project" value="UniProtKB-KW"/>
</dbReference>
<keyword evidence="5" id="KW-0804">Transcription</keyword>
<name>A0A1M7ZJM4_9BACT</name>
<dbReference type="AlphaFoldDB" id="A0A1M7ZJM4"/>